<evidence type="ECO:0000313" key="2">
    <source>
        <dbReference type="EMBL" id="AOC94708.1"/>
    </source>
</evidence>
<keyword evidence="1" id="KW-1133">Transmembrane helix</keyword>
<organism evidence="2 3">
    <name type="scientific">Flavobacterium anhuiense</name>
    <dbReference type="NCBI Taxonomy" id="459526"/>
    <lineage>
        <taxon>Bacteria</taxon>
        <taxon>Pseudomonadati</taxon>
        <taxon>Bacteroidota</taxon>
        <taxon>Flavobacteriia</taxon>
        <taxon>Flavobacteriales</taxon>
        <taxon>Flavobacteriaceae</taxon>
        <taxon>Flavobacterium</taxon>
    </lineage>
</organism>
<dbReference type="Proteomes" id="UP000093276">
    <property type="component" value="Chromosome"/>
</dbReference>
<evidence type="ECO:0000313" key="3">
    <source>
        <dbReference type="Proteomes" id="UP000093276"/>
    </source>
</evidence>
<dbReference type="GeneID" id="32307466"/>
<name>A0AAC9D0Y2_9FLAO</name>
<sequence>MSTKVPQNSNDPEIDLVQISKKINIFFGRINTSIFRSIQFFIRNWVIILILVAIGFALGVVLDNVQKTYKHEIIVTPNFKSTDYLYAKIDLINSKINERDTNFLKNVVGIQQPKILKSIEIKPIADVYNFITNKPENFQLIKLMAEDGDIKKILEDNITSKNYTNQLIILSTSQKSSDKKLIQPLLKYFNKSEYYSKIQKETYFNVVSKLKEIDSIIKQIDGVLSNFSQTTTGSLKNDKLVYYNENTQLNDIIKTKDALLNEQSFHRIELIGFDKIVKENSVSINIENKKKFFLKFNFLLPLIFYCCLYSGSNPEVFIESNSYLLIKKLNKYF</sequence>
<reference evidence="2 3" key="1">
    <citation type="submission" date="2016-08" db="EMBL/GenBank/DDBJ databases">
        <title>Complete genome sequence of Flavobacterium johnsoniae strain GSE09, a volatile-producing biocontrol agent isolated from cucumber (Cucumis sativus).</title>
        <authorList>
            <person name="Jeong J.-J."/>
            <person name="Oh J.Y."/>
            <person name="Jim Y.J."/>
            <person name="Sang M.K."/>
            <person name="Kim K.D."/>
        </authorList>
    </citation>
    <scope>NUCLEOTIDE SEQUENCE [LARGE SCALE GENOMIC DNA]</scope>
    <source>
        <strain evidence="2 3">GSE09</strain>
    </source>
</reference>
<evidence type="ECO:0000256" key="1">
    <source>
        <dbReference type="SAM" id="Phobius"/>
    </source>
</evidence>
<gene>
    <name evidence="2" type="ORF">BB050_01581</name>
</gene>
<dbReference type="RefSeq" id="WP_236940431.1">
    <property type="nucleotide sequence ID" value="NZ_CP016907.1"/>
</dbReference>
<dbReference type="KEGG" id="fjg:BB050_01581"/>
<proteinExistence type="predicted"/>
<protein>
    <submittedName>
        <fullName evidence="2">Uncharacterized protein</fullName>
    </submittedName>
</protein>
<keyword evidence="1" id="KW-0472">Membrane</keyword>
<dbReference type="EMBL" id="CP016907">
    <property type="protein sequence ID" value="AOC94708.1"/>
    <property type="molecule type" value="Genomic_DNA"/>
</dbReference>
<accession>A0AAC9D0Y2</accession>
<feature type="transmembrane region" description="Helical" evidence="1">
    <location>
        <begin position="42"/>
        <end position="62"/>
    </location>
</feature>
<dbReference type="AlphaFoldDB" id="A0AAC9D0Y2"/>
<keyword evidence="1" id="KW-0812">Transmembrane</keyword>